<feature type="domain" description="D-isomer specific 2-hydroxyacid dehydrogenase NAD-binding" evidence="5">
    <location>
        <begin position="139"/>
        <end position="320"/>
    </location>
</feature>
<comment type="similarity">
    <text evidence="3">Belongs to the D-isomer specific 2-hydroxyacid dehydrogenase family.</text>
</comment>
<dbReference type="OrthoDB" id="298012at2759"/>
<sequence length="351" mass="38240">GIVQLILNITEKRKFRFPSLNSRTYSMTTVPKVLITRNDIPKEAIMLLQSRCSVEVWNKPSPIPREELLKRVKGKNAVYCLITDKINVELLDAAGPDLKVVGTMSVGHDHIDLPECKKRGIVVGNTPDVLTDAVAELTIALLLSTSRRLMEATKEVTNGGWANCAWGPLWMCGTSVCESTVGVVGLGRIGFAVAERLKAFKPKNILYAGNKAKIEAAEKLNAKFVPFDELVKQSDFIIACAALTPTSKGIFNLEAFKKMKKSAIFINTSRGGLVDHEDLYTALTTGIIKAAGLDVMEPEPLPTDHKLTKLPNCVLLPHIGSATVETRTIMALLTSKNILAGLDEKPLPCPL</sequence>
<dbReference type="PANTHER" id="PTHR10996:SF277">
    <property type="entry name" value="GLYOXYLATE REDUCTASE_HYDROXYPYRUVATE REDUCTASE"/>
    <property type="match status" value="1"/>
</dbReference>
<dbReference type="AlphaFoldDB" id="A0A8X6FNJ3"/>
<evidence type="ECO:0000256" key="1">
    <source>
        <dbReference type="ARBA" id="ARBA00023002"/>
    </source>
</evidence>
<proteinExistence type="inferred from homology"/>
<dbReference type="InterPro" id="IPR029753">
    <property type="entry name" value="D-isomer_DH_CS"/>
</dbReference>
<dbReference type="GO" id="GO:0030267">
    <property type="term" value="F:glyoxylate reductase (NADPH) activity"/>
    <property type="evidence" value="ECO:0007669"/>
    <property type="project" value="TreeGrafter"/>
</dbReference>
<dbReference type="GO" id="GO:0051287">
    <property type="term" value="F:NAD binding"/>
    <property type="evidence" value="ECO:0007669"/>
    <property type="project" value="InterPro"/>
</dbReference>
<evidence type="ECO:0000256" key="2">
    <source>
        <dbReference type="ARBA" id="ARBA00073306"/>
    </source>
</evidence>
<dbReference type="EMBL" id="BMAO01022922">
    <property type="protein sequence ID" value="GFQ85585.1"/>
    <property type="molecule type" value="Genomic_DNA"/>
</dbReference>
<evidence type="ECO:0000259" key="4">
    <source>
        <dbReference type="Pfam" id="PF00389"/>
    </source>
</evidence>
<evidence type="ECO:0000313" key="6">
    <source>
        <dbReference type="EMBL" id="GFQ85585.1"/>
    </source>
</evidence>
<evidence type="ECO:0000313" key="7">
    <source>
        <dbReference type="Proteomes" id="UP000887116"/>
    </source>
</evidence>
<dbReference type="Pfam" id="PF00389">
    <property type="entry name" value="2-Hacid_dh"/>
    <property type="match status" value="1"/>
</dbReference>
<dbReference type="InterPro" id="IPR006140">
    <property type="entry name" value="D-isomer_DH_NAD-bd"/>
</dbReference>
<dbReference type="InterPro" id="IPR006139">
    <property type="entry name" value="D-isomer_2_OHA_DH_cat_dom"/>
</dbReference>
<dbReference type="CDD" id="cd05301">
    <property type="entry name" value="GDH"/>
    <property type="match status" value="1"/>
</dbReference>
<dbReference type="Proteomes" id="UP000887116">
    <property type="component" value="Unassembled WGS sequence"/>
</dbReference>
<dbReference type="GO" id="GO:0008465">
    <property type="term" value="F:hydroxypyruvate reductase (NADH) activity"/>
    <property type="evidence" value="ECO:0007669"/>
    <property type="project" value="TreeGrafter"/>
</dbReference>
<dbReference type="PANTHER" id="PTHR10996">
    <property type="entry name" value="2-HYDROXYACID DEHYDROGENASE-RELATED"/>
    <property type="match status" value="1"/>
</dbReference>
<dbReference type="SUPFAM" id="SSF52283">
    <property type="entry name" value="Formate/glycerate dehydrogenase catalytic domain-like"/>
    <property type="match status" value="1"/>
</dbReference>
<dbReference type="Gene3D" id="3.40.50.720">
    <property type="entry name" value="NAD(P)-binding Rossmann-like Domain"/>
    <property type="match status" value="2"/>
</dbReference>
<dbReference type="PROSITE" id="PS00671">
    <property type="entry name" value="D_2_HYDROXYACID_DH_3"/>
    <property type="match status" value="1"/>
</dbReference>
<protein>
    <recommendedName>
        <fullName evidence="2">Glyoxylate reductase/hydroxypyruvate reductase</fullName>
    </recommendedName>
</protein>
<reference evidence="6" key="1">
    <citation type="submission" date="2020-07" db="EMBL/GenBank/DDBJ databases">
        <title>Multicomponent nature underlies the extraordinary mechanical properties of spider dragline silk.</title>
        <authorList>
            <person name="Kono N."/>
            <person name="Nakamura H."/>
            <person name="Mori M."/>
            <person name="Yoshida Y."/>
            <person name="Ohtoshi R."/>
            <person name="Malay A.D."/>
            <person name="Moran D.A.P."/>
            <person name="Tomita M."/>
            <person name="Numata K."/>
            <person name="Arakawa K."/>
        </authorList>
    </citation>
    <scope>NUCLEOTIDE SEQUENCE</scope>
</reference>
<feature type="domain" description="D-isomer specific 2-hydroxyacid dehydrogenase catalytic" evidence="4">
    <location>
        <begin position="34"/>
        <end position="348"/>
    </location>
</feature>
<evidence type="ECO:0000259" key="5">
    <source>
        <dbReference type="Pfam" id="PF02826"/>
    </source>
</evidence>
<dbReference type="GO" id="GO:0005829">
    <property type="term" value="C:cytosol"/>
    <property type="evidence" value="ECO:0007669"/>
    <property type="project" value="TreeGrafter"/>
</dbReference>
<comment type="caution">
    <text evidence="6">The sequence shown here is derived from an EMBL/GenBank/DDBJ whole genome shotgun (WGS) entry which is preliminary data.</text>
</comment>
<keyword evidence="7" id="KW-1185">Reference proteome</keyword>
<feature type="non-terminal residue" evidence="6">
    <location>
        <position position="1"/>
    </location>
</feature>
<dbReference type="InterPro" id="IPR036291">
    <property type="entry name" value="NAD(P)-bd_dom_sf"/>
</dbReference>
<dbReference type="Pfam" id="PF02826">
    <property type="entry name" value="2-Hacid_dh_C"/>
    <property type="match status" value="1"/>
</dbReference>
<organism evidence="6 7">
    <name type="scientific">Trichonephila clavata</name>
    <name type="common">Joro spider</name>
    <name type="synonym">Nephila clavata</name>
    <dbReference type="NCBI Taxonomy" id="2740835"/>
    <lineage>
        <taxon>Eukaryota</taxon>
        <taxon>Metazoa</taxon>
        <taxon>Ecdysozoa</taxon>
        <taxon>Arthropoda</taxon>
        <taxon>Chelicerata</taxon>
        <taxon>Arachnida</taxon>
        <taxon>Araneae</taxon>
        <taxon>Araneomorphae</taxon>
        <taxon>Entelegynae</taxon>
        <taxon>Araneoidea</taxon>
        <taxon>Nephilidae</taxon>
        <taxon>Trichonephila</taxon>
    </lineage>
</organism>
<gene>
    <name evidence="6" type="primary">GRHPR</name>
    <name evidence="6" type="ORF">TNCT_483722</name>
</gene>
<dbReference type="SUPFAM" id="SSF51735">
    <property type="entry name" value="NAD(P)-binding Rossmann-fold domains"/>
    <property type="match status" value="1"/>
</dbReference>
<evidence type="ECO:0000256" key="3">
    <source>
        <dbReference type="RuleBase" id="RU003719"/>
    </source>
</evidence>
<dbReference type="InterPro" id="IPR050223">
    <property type="entry name" value="D-isomer_2-hydroxyacid_DH"/>
</dbReference>
<name>A0A8X6FNJ3_TRICU</name>
<dbReference type="FunFam" id="3.40.50.720:FF:000026">
    <property type="entry name" value="Glyoxylate/hydroxypyruvate reductase B"/>
    <property type="match status" value="1"/>
</dbReference>
<keyword evidence="1 3" id="KW-0560">Oxidoreductase</keyword>
<accession>A0A8X6FNJ3</accession>